<keyword evidence="2" id="KW-0813">Transport</keyword>
<dbReference type="PANTHER" id="PTHR43823">
    <property type="entry name" value="SPORULATION PROTEIN YKVU"/>
    <property type="match status" value="1"/>
</dbReference>
<dbReference type="GO" id="GO:0005886">
    <property type="term" value="C:plasma membrane"/>
    <property type="evidence" value="ECO:0007669"/>
    <property type="project" value="UniProtKB-SubCell"/>
</dbReference>
<dbReference type="Proteomes" id="UP000214689">
    <property type="component" value="Chromosome"/>
</dbReference>
<feature type="transmembrane region" description="Helical" evidence="7">
    <location>
        <begin position="381"/>
        <end position="405"/>
    </location>
</feature>
<dbReference type="NCBIfam" id="TIGR00797">
    <property type="entry name" value="matE"/>
    <property type="match status" value="1"/>
</dbReference>
<feature type="transmembrane region" description="Helical" evidence="7">
    <location>
        <begin position="12"/>
        <end position="31"/>
    </location>
</feature>
<keyword evidence="3" id="KW-1003">Cell membrane</keyword>
<feature type="transmembrane region" description="Helical" evidence="7">
    <location>
        <begin position="131"/>
        <end position="148"/>
    </location>
</feature>
<evidence type="ECO:0000256" key="5">
    <source>
        <dbReference type="ARBA" id="ARBA00022989"/>
    </source>
</evidence>
<keyword evidence="5 7" id="KW-1133">Transmembrane helix</keyword>
<dbReference type="GO" id="GO:0015297">
    <property type="term" value="F:antiporter activity"/>
    <property type="evidence" value="ECO:0007669"/>
    <property type="project" value="InterPro"/>
</dbReference>
<feature type="transmembrane region" description="Helical" evidence="7">
    <location>
        <begin position="43"/>
        <end position="67"/>
    </location>
</feature>
<evidence type="ECO:0000313" key="8">
    <source>
        <dbReference type="EMBL" id="ASS37575.1"/>
    </source>
</evidence>
<evidence type="ECO:0000256" key="4">
    <source>
        <dbReference type="ARBA" id="ARBA00022692"/>
    </source>
</evidence>
<evidence type="ECO:0008006" key="10">
    <source>
        <dbReference type="Google" id="ProtNLM"/>
    </source>
</evidence>
<name>A0A223ARL0_9FIRM</name>
<dbReference type="InterPro" id="IPR048279">
    <property type="entry name" value="MdtK-like"/>
</dbReference>
<evidence type="ECO:0000313" key="9">
    <source>
        <dbReference type="Proteomes" id="UP000214689"/>
    </source>
</evidence>
<feature type="transmembrane region" description="Helical" evidence="7">
    <location>
        <begin position="187"/>
        <end position="211"/>
    </location>
</feature>
<organism evidence="8 9">
    <name type="scientific">Mogibacterium pumilum</name>
    <dbReference type="NCBI Taxonomy" id="86332"/>
    <lineage>
        <taxon>Bacteria</taxon>
        <taxon>Bacillati</taxon>
        <taxon>Bacillota</taxon>
        <taxon>Clostridia</taxon>
        <taxon>Peptostreptococcales</taxon>
        <taxon>Anaerovoracaceae</taxon>
        <taxon>Mogibacterium</taxon>
    </lineage>
</organism>
<sequence>MNKDDSLIKKYLRYIIPAMAGQLIFTLYTIVDGIFVARGVSETALAAVSIATPFITLLFAISITFAVGTSTIVARLLGENRTMEARLVFTESLVSLTLLSIIISALVFIFLNPLCRMLGATESTLPYVRSYLLTIAPFIFSFVISYNLELLLATDGFPELATIYVLLGVILNIFLDWYTIFKLNWGIVGAGLATSFSQTVVIIIYLIHFASKKATLRFTKFKFRRGLILREFMSGIPSGITEMSPGIVTFIFNRFIVAFMHERELIIYSILSYVILLATVLANGIAQGAQPLVSYYHGRHERDTFHAIFGYEIKSGILLATVEAVLIVAFGKYIAMLFVGEGDGITTDIVYALRLVAVAFPLLSMNVIIAGYLTALERSRVAVVISLMRCTLTLIVALAIIVAVFETETVWLSLAISEMMCLVIAVLLYKKTRRVAIAETFDDM</sequence>
<protein>
    <recommendedName>
        <fullName evidence="10">MATE family efflux transporter</fullName>
    </recommendedName>
</protein>
<feature type="transmembrane region" description="Helical" evidence="7">
    <location>
        <begin position="265"/>
        <end position="286"/>
    </location>
</feature>
<dbReference type="InterPro" id="IPR002528">
    <property type="entry name" value="MATE_fam"/>
</dbReference>
<dbReference type="AlphaFoldDB" id="A0A223ARL0"/>
<dbReference type="Pfam" id="PF01554">
    <property type="entry name" value="MatE"/>
    <property type="match status" value="2"/>
</dbReference>
<dbReference type="GO" id="GO:0042910">
    <property type="term" value="F:xenobiotic transmembrane transporter activity"/>
    <property type="evidence" value="ECO:0007669"/>
    <property type="project" value="InterPro"/>
</dbReference>
<dbReference type="OrthoDB" id="305360at2"/>
<feature type="transmembrane region" description="Helical" evidence="7">
    <location>
        <begin position="88"/>
        <end position="111"/>
    </location>
</feature>
<proteinExistence type="predicted"/>
<feature type="transmembrane region" description="Helical" evidence="7">
    <location>
        <begin position="351"/>
        <end position="374"/>
    </location>
</feature>
<feature type="transmembrane region" description="Helical" evidence="7">
    <location>
        <begin position="160"/>
        <end position="181"/>
    </location>
</feature>
<evidence type="ECO:0000256" key="7">
    <source>
        <dbReference type="SAM" id="Phobius"/>
    </source>
</evidence>
<dbReference type="InterPro" id="IPR051327">
    <property type="entry name" value="MATE_MepA_subfamily"/>
</dbReference>
<evidence type="ECO:0000256" key="2">
    <source>
        <dbReference type="ARBA" id="ARBA00022448"/>
    </source>
</evidence>
<feature type="transmembrane region" description="Helical" evidence="7">
    <location>
        <begin position="232"/>
        <end position="253"/>
    </location>
</feature>
<keyword evidence="6 7" id="KW-0472">Membrane</keyword>
<evidence type="ECO:0000256" key="6">
    <source>
        <dbReference type="ARBA" id="ARBA00023136"/>
    </source>
</evidence>
<evidence type="ECO:0000256" key="3">
    <source>
        <dbReference type="ARBA" id="ARBA00022475"/>
    </source>
</evidence>
<evidence type="ECO:0000256" key="1">
    <source>
        <dbReference type="ARBA" id="ARBA00004651"/>
    </source>
</evidence>
<dbReference type="RefSeq" id="WP_094233798.1">
    <property type="nucleotide sequence ID" value="NZ_CP016199.1"/>
</dbReference>
<feature type="transmembrane region" description="Helical" evidence="7">
    <location>
        <begin position="317"/>
        <end position="339"/>
    </location>
</feature>
<keyword evidence="9" id="KW-1185">Reference proteome</keyword>
<feature type="transmembrane region" description="Helical" evidence="7">
    <location>
        <begin position="411"/>
        <end position="429"/>
    </location>
</feature>
<accession>A0A223ARL0</accession>
<reference evidence="9" key="1">
    <citation type="submission" date="2016-05" db="EMBL/GenBank/DDBJ databases">
        <authorList>
            <person name="Holder M.E."/>
            <person name="Ajami N.J."/>
            <person name="Petrosino J.F."/>
        </authorList>
    </citation>
    <scope>NUCLEOTIDE SEQUENCE [LARGE SCALE GENOMIC DNA]</scope>
    <source>
        <strain evidence="9">ATCC 700696</strain>
    </source>
</reference>
<dbReference type="PIRSF" id="PIRSF006603">
    <property type="entry name" value="DinF"/>
    <property type="match status" value="1"/>
</dbReference>
<gene>
    <name evidence="8" type="ORF">AXF17_03285</name>
</gene>
<dbReference type="EMBL" id="CP016199">
    <property type="protein sequence ID" value="ASS37575.1"/>
    <property type="molecule type" value="Genomic_DNA"/>
</dbReference>
<comment type="subcellular location">
    <subcellularLocation>
        <location evidence="1">Cell membrane</location>
        <topology evidence="1">Multi-pass membrane protein</topology>
    </subcellularLocation>
</comment>
<keyword evidence="4 7" id="KW-0812">Transmembrane</keyword>
<dbReference type="PANTHER" id="PTHR43823:SF3">
    <property type="entry name" value="MULTIDRUG EXPORT PROTEIN MEPA"/>
    <property type="match status" value="1"/>
</dbReference>